<evidence type="ECO:0000256" key="6">
    <source>
        <dbReference type="ARBA" id="ARBA00048791"/>
    </source>
</evidence>
<evidence type="ECO:0000313" key="9">
    <source>
        <dbReference type="Proteomes" id="UP000029392"/>
    </source>
</evidence>
<keyword evidence="5" id="KW-0704">Schiff base</keyword>
<dbReference type="GO" id="GO:0004139">
    <property type="term" value="F:deoxyribose-phosphate aldolase activity"/>
    <property type="evidence" value="ECO:0007669"/>
    <property type="project" value="UniProtKB-UniRule"/>
</dbReference>
<dbReference type="EMBL" id="AVCH01000025">
    <property type="protein sequence ID" value="KFN51874.1"/>
    <property type="molecule type" value="Genomic_DNA"/>
</dbReference>
<sequence>MDTPAPLRRLLACLDLTRLGDADTPADIAALCDLAARLPVAPAALCVHPEMITSARDGLLRRGLAGVAIATVVNFPDGAADPARCRREIQRARGAGAQEIDAVLPWRALLDDDPDAVVACLMAVREASGPLPVKVILESGELGSATRIREASLLAIHAGADFIKTSTGKARVHATPEAAEVMLQAIADTGGRCGFKAAGGIRTPEEAAQYVAIAARLLGPLWVTPTRFRIGASSLAEAVLAQLSPKPPEA</sequence>
<evidence type="ECO:0000256" key="5">
    <source>
        <dbReference type="ARBA" id="ARBA00023270"/>
    </source>
</evidence>
<dbReference type="PIRSF" id="PIRSF001357">
    <property type="entry name" value="DeoC"/>
    <property type="match status" value="1"/>
</dbReference>
<protein>
    <recommendedName>
        <fullName evidence="3 7">Deoxyribose-phosphate aldolase</fullName>
        <ecNumber evidence="3 7">4.1.2.4</ecNumber>
    </recommendedName>
</protein>
<dbReference type="GO" id="GO:0016052">
    <property type="term" value="P:carbohydrate catabolic process"/>
    <property type="evidence" value="ECO:0007669"/>
    <property type="project" value="TreeGrafter"/>
</dbReference>
<dbReference type="OrthoDB" id="6579831at2"/>
<proteinExistence type="inferred from homology"/>
<dbReference type="SUPFAM" id="SSF51569">
    <property type="entry name" value="Aldolase"/>
    <property type="match status" value="1"/>
</dbReference>
<dbReference type="Gene3D" id="3.20.20.70">
    <property type="entry name" value="Aldolase class I"/>
    <property type="match status" value="1"/>
</dbReference>
<evidence type="ECO:0000256" key="4">
    <source>
        <dbReference type="ARBA" id="ARBA00023239"/>
    </source>
</evidence>
<dbReference type="eggNOG" id="COG0274">
    <property type="taxonomic scope" value="Bacteria"/>
</dbReference>
<dbReference type="PANTHER" id="PTHR10889:SF3">
    <property type="entry name" value="DEOXYRIBOSE-PHOSPHATE ALDOLASE"/>
    <property type="match status" value="1"/>
</dbReference>
<comment type="catalytic activity">
    <reaction evidence="6">
        <text>2-deoxy-D-ribose 5-phosphate = D-glyceraldehyde 3-phosphate + acetaldehyde</text>
        <dbReference type="Rhea" id="RHEA:12821"/>
        <dbReference type="ChEBI" id="CHEBI:15343"/>
        <dbReference type="ChEBI" id="CHEBI:59776"/>
        <dbReference type="ChEBI" id="CHEBI:62877"/>
        <dbReference type="EC" id="4.1.2.4"/>
    </reaction>
</comment>
<organism evidence="8 9">
    <name type="scientific">Arenimonas malthae CC-JY-1</name>
    <dbReference type="NCBI Taxonomy" id="1384054"/>
    <lineage>
        <taxon>Bacteria</taxon>
        <taxon>Pseudomonadati</taxon>
        <taxon>Pseudomonadota</taxon>
        <taxon>Gammaproteobacteria</taxon>
        <taxon>Lysobacterales</taxon>
        <taxon>Lysobacteraceae</taxon>
        <taxon>Arenimonas</taxon>
    </lineage>
</organism>
<evidence type="ECO:0000313" key="8">
    <source>
        <dbReference type="EMBL" id="KFN51874.1"/>
    </source>
</evidence>
<dbReference type="NCBIfam" id="TIGR00126">
    <property type="entry name" value="deoC"/>
    <property type="match status" value="1"/>
</dbReference>
<dbReference type="CDD" id="cd00959">
    <property type="entry name" value="DeoC"/>
    <property type="match status" value="1"/>
</dbReference>
<evidence type="ECO:0000256" key="7">
    <source>
        <dbReference type="NCBIfam" id="TIGR00126"/>
    </source>
</evidence>
<evidence type="ECO:0000256" key="3">
    <source>
        <dbReference type="ARBA" id="ARBA00012515"/>
    </source>
</evidence>
<evidence type="ECO:0000256" key="1">
    <source>
        <dbReference type="ARBA" id="ARBA00004816"/>
    </source>
</evidence>
<dbReference type="SMART" id="SM01133">
    <property type="entry name" value="DeoC"/>
    <property type="match status" value="1"/>
</dbReference>
<gene>
    <name evidence="8" type="ORF">N790_13595</name>
</gene>
<comment type="pathway">
    <text evidence="1">Carbohydrate degradation; 2-deoxy-D-ribose 1-phosphate degradation; D-glyceraldehyde 3-phosphate and acetaldehyde from 2-deoxy-alpha-D-ribose 1-phosphate: step 2/2.</text>
</comment>
<accession>A0A091BM46</accession>
<dbReference type="EC" id="4.1.2.4" evidence="3 7"/>
<dbReference type="Pfam" id="PF01791">
    <property type="entry name" value="DeoC"/>
    <property type="match status" value="1"/>
</dbReference>
<dbReference type="GO" id="GO:0005737">
    <property type="term" value="C:cytoplasm"/>
    <property type="evidence" value="ECO:0007669"/>
    <property type="project" value="InterPro"/>
</dbReference>
<evidence type="ECO:0000256" key="2">
    <source>
        <dbReference type="ARBA" id="ARBA00009473"/>
    </source>
</evidence>
<keyword evidence="4" id="KW-0456">Lyase</keyword>
<dbReference type="AlphaFoldDB" id="A0A091BM46"/>
<dbReference type="InterPro" id="IPR011343">
    <property type="entry name" value="DeoC"/>
</dbReference>
<keyword evidence="9" id="KW-1185">Reference proteome</keyword>
<comment type="caution">
    <text evidence="8">The sequence shown here is derived from an EMBL/GenBank/DDBJ whole genome shotgun (WGS) entry which is preliminary data.</text>
</comment>
<dbReference type="InterPro" id="IPR002915">
    <property type="entry name" value="DeoC/FbaB/LacD_aldolase"/>
</dbReference>
<comment type="similarity">
    <text evidence="2">Belongs to the DeoC/FbaB aldolase family. DeoC type 2 subfamily.</text>
</comment>
<dbReference type="InterPro" id="IPR013785">
    <property type="entry name" value="Aldolase_TIM"/>
</dbReference>
<dbReference type="PANTHER" id="PTHR10889">
    <property type="entry name" value="DEOXYRIBOSE-PHOSPHATE ALDOLASE"/>
    <property type="match status" value="1"/>
</dbReference>
<dbReference type="RefSeq" id="WP_043800270.1">
    <property type="nucleotide sequence ID" value="NZ_AVCH01000025.1"/>
</dbReference>
<dbReference type="PATRIC" id="fig|1384054.3.peg.463"/>
<reference evidence="8 9" key="1">
    <citation type="submission" date="2013-09" db="EMBL/GenBank/DDBJ databases">
        <title>Genome sequencing of Arenimonas malthae.</title>
        <authorList>
            <person name="Chen F."/>
            <person name="Wang G."/>
        </authorList>
    </citation>
    <scope>NUCLEOTIDE SEQUENCE [LARGE SCALE GENOMIC DNA]</scope>
    <source>
        <strain evidence="8 9">CC-JY-1</strain>
    </source>
</reference>
<dbReference type="GO" id="GO:0009264">
    <property type="term" value="P:deoxyribonucleotide catabolic process"/>
    <property type="evidence" value="ECO:0007669"/>
    <property type="project" value="UniProtKB-UniRule"/>
</dbReference>
<dbReference type="Proteomes" id="UP000029392">
    <property type="component" value="Unassembled WGS sequence"/>
</dbReference>
<dbReference type="STRING" id="1384054.N790_13595"/>
<name>A0A091BM46_9GAMM</name>